<proteinExistence type="inferred from homology"/>
<dbReference type="InterPro" id="IPR003231">
    <property type="entry name" value="ACP"/>
</dbReference>
<keyword evidence="8" id="KW-1003">Cell membrane</keyword>
<sequence>MNELAKSTREDIEEKVKKIILEHISKDVEGFSSSSKLSDHGTDSLDAVEIIMAAEEEFGIEIPDEDAQKMETMEQIVEYLKEGKSGIKAISTDRFNSSDLACRVAGQVSYNAESCFNPLDYISEKDLKRTDRFIHYGIAAAVQAVEDSLILENKNINKERIGVAIGSGIGGLPSIQENVITMQEKGPRRVSPFFVPASLINLISGHISIKYEFIGPNDSAVTACATGAHAIINSARAIKLGEADIMIAGGAESALCRVGIAGFASMKALSTKFNDKPEEASRPWDEERDGFVMGEGAGILVLEEYEHAKKREAKIYAELTGYGLTGDAHHITAPHPEGRGALKAMELALRSAQVSPSQIGYINAHGTSTKLGDKVEVIAMKQLFGDYAYKIPVSSTKSSIGHLLGAAGSVEAIFSILALNNGIVPPTLNLHKPSEGCDLNFVPLKAQEHKIQYALSNSFGFGGTNASLIFGKV</sequence>
<dbReference type="SUPFAM" id="SSF53901">
    <property type="entry name" value="Thiolase-like"/>
    <property type="match status" value="2"/>
</dbReference>
<dbReference type="GO" id="GO:0004315">
    <property type="term" value="F:3-oxoacyl-[acyl-carrier-protein] synthase activity"/>
    <property type="evidence" value="ECO:0007669"/>
    <property type="project" value="InterPro"/>
</dbReference>
<reference evidence="26" key="1">
    <citation type="submission" date="2022-03" db="EMBL/GenBank/DDBJ databases">
        <authorList>
            <person name="Lindestad O."/>
        </authorList>
    </citation>
    <scope>NUCLEOTIDE SEQUENCE</scope>
</reference>
<comment type="function">
    <text evidence="21">Proposed to synthesize NOD factor fatty acyl chain. Involved in the synthesis of a highly unsaturated fatty acid moiety, which forms part of a lipo-oligosaccharide that is responsible for host specificity.</text>
</comment>
<dbReference type="InterPro" id="IPR017568">
    <property type="entry name" value="3-oxoacyl-ACP_synth-2"/>
</dbReference>
<evidence type="ECO:0000256" key="17">
    <source>
        <dbReference type="ARBA" id="ARBA00023136"/>
    </source>
</evidence>
<dbReference type="NCBIfam" id="NF002148">
    <property type="entry name" value="PRK00982.1-2"/>
    <property type="match status" value="1"/>
</dbReference>
<evidence type="ECO:0000259" key="24">
    <source>
        <dbReference type="PROSITE" id="PS50075"/>
    </source>
</evidence>
<evidence type="ECO:0000256" key="20">
    <source>
        <dbReference type="ARBA" id="ARBA00030339"/>
    </source>
</evidence>
<dbReference type="InterPro" id="IPR036736">
    <property type="entry name" value="ACP-like_sf"/>
</dbReference>
<accession>A0A8S4SNS2</accession>
<keyword evidence="19" id="KW-0012">Acyltransferase</keyword>
<evidence type="ECO:0000256" key="3">
    <source>
        <dbReference type="ARBA" id="ARBA00010930"/>
    </source>
</evidence>
<keyword evidence="18" id="KW-0275">Fatty acid biosynthesis</keyword>
<dbReference type="InterPro" id="IPR020841">
    <property type="entry name" value="PKS_Beta-ketoAc_synthase_dom"/>
</dbReference>
<evidence type="ECO:0000256" key="23">
    <source>
        <dbReference type="ARBA" id="ARBA00041756"/>
    </source>
</evidence>
<evidence type="ECO:0000256" key="7">
    <source>
        <dbReference type="ARBA" id="ARBA00022458"/>
    </source>
</evidence>
<keyword evidence="6" id="KW-0596">Phosphopantetheine</keyword>
<evidence type="ECO:0000256" key="15">
    <source>
        <dbReference type="ARBA" id="ARBA00022989"/>
    </source>
</evidence>
<dbReference type="PROSITE" id="PS00606">
    <property type="entry name" value="KS3_1"/>
    <property type="match status" value="1"/>
</dbReference>
<evidence type="ECO:0000313" key="26">
    <source>
        <dbReference type="EMBL" id="CAH2268597.1"/>
    </source>
</evidence>
<evidence type="ECO:0000259" key="25">
    <source>
        <dbReference type="PROSITE" id="PS52004"/>
    </source>
</evidence>
<dbReference type="GO" id="GO:0005886">
    <property type="term" value="C:plasma membrane"/>
    <property type="evidence" value="ECO:0007669"/>
    <property type="project" value="UniProtKB-SubCell"/>
</dbReference>
<dbReference type="PROSITE" id="PS50075">
    <property type="entry name" value="CARRIER"/>
    <property type="match status" value="1"/>
</dbReference>
<dbReference type="EMBL" id="CAKXAJ010026455">
    <property type="protein sequence ID" value="CAH2268597.1"/>
    <property type="molecule type" value="Genomic_DNA"/>
</dbReference>
<dbReference type="InterPro" id="IPR016039">
    <property type="entry name" value="Thiolase-like"/>
</dbReference>
<dbReference type="Pfam" id="PF00109">
    <property type="entry name" value="ketoacyl-synt"/>
    <property type="match status" value="1"/>
</dbReference>
<comment type="similarity">
    <text evidence="2">Belongs to the thiolase-like superfamily. Beta-ketoacyl-ACP synthases family.</text>
</comment>
<evidence type="ECO:0000256" key="4">
    <source>
        <dbReference type="ARBA" id="ARBA00013191"/>
    </source>
</evidence>
<dbReference type="SUPFAM" id="SSF47336">
    <property type="entry name" value="ACP-like"/>
    <property type="match status" value="1"/>
</dbReference>
<evidence type="ECO:0000256" key="2">
    <source>
        <dbReference type="ARBA" id="ARBA00008467"/>
    </source>
</evidence>
<comment type="caution">
    <text evidence="26">The sequence shown here is derived from an EMBL/GenBank/DDBJ whole genome shotgun (WGS) entry which is preliminary data.</text>
</comment>
<evidence type="ECO:0000256" key="16">
    <source>
        <dbReference type="ARBA" id="ARBA00023098"/>
    </source>
</evidence>
<dbReference type="HAMAP" id="MF_01217">
    <property type="entry name" value="Acyl_carrier"/>
    <property type="match status" value="1"/>
</dbReference>
<gene>
    <name evidence="26" type="primary">jg8603</name>
    <name evidence="26" type="ORF">PAEG_LOCUS26928</name>
</gene>
<dbReference type="GO" id="GO:0006633">
    <property type="term" value="P:fatty acid biosynthetic process"/>
    <property type="evidence" value="ECO:0007669"/>
    <property type="project" value="UniProtKB-KW"/>
</dbReference>
<dbReference type="PROSITE" id="PS52004">
    <property type="entry name" value="KS3_2"/>
    <property type="match status" value="1"/>
</dbReference>
<keyword evidence="13" id="KW-0812">Transmembrane</keyword>
<keyword evidence="7" id="KW-0536">Nodulation</keyword>
<feature type="domain" description="Ketosynthase family 3 (KS3)" evidence="25">
    <location>
        <begin position="55"/>
        <end position="472"/>
    </location>
</feature>
<keyword evidence="9" id="KW-0444">Lipid biosynthesis</keyword>
<dbReference type="Proteomes" id="UP000838756">
    <property type="component" value="Unassembled WGS sequence"/>
</dbReference>
<dbReference type="OrthoDB" id="5334845at2759"/>
<dbReference type="PANTHER" id="PTHR11712">
    <property type="entry name" value="POLYKETIDE SYNTHASE-RELATED"/>
    <property type="match status" value="1"/>
</dbReference>
<dbReference type="Pfam" id="PF02801">
    <property type="entry name" value="Ketoacyl-synt_C"/>
    <property type="match status" value="1"/>
</dbReference>
<evidence type="ECO:0000256" key="14">
    <source>
        <dbReference type="ARBA" id="ARBA00022832"/>
    </source>
</evidence>
<evidence type="ECO:0000256" key="6">
    <source>
        <dbReference type="ARBA" id="ARBA00022450"/>
    </source>
</evidence>
<evidence type="ECO:0000256" key="10">
    <source>
        <dbReference type="ARBA" id="ARBA00022519"/>
    </source>
</evidence>
<evidence type="ECO:0000256" key="11">
    <source>
        <dbReference type="ARBA" id="ARBA00022553"/>
    </source>
</evidence>
<evidence type="ECO:0000313" key="27">
    <source>
        <dbReference type="Proteomes" id="UP000838756"/>
    </source>
</evidence>
<feature type="domain" description="Carrier" evidence="24">
    <location>
        <begin position="10"/>
        <end position="84"/>
    </location>
</feature>
<protein>
    <recommendedName>
        <fullName evidence="5">Acyl carrier protein, mitochondrial</fullName>
        <ecNumber evidence="4">2.3.1.41</ecNumber>
    </recommendedName>
    <alternativeName>
        <fullName evidence="23">Host-specificity of nodulation protein B</fullName>
    </alternativeName>
    <alternativeName>
        <fullName evidence="20">NADH-ubiquinone oxidoreductase 9.6 kDa subunit</fullName>
    </alternativeName>
    <alternativeName>
        <fullName evidence="22">Nodulation protein E</fullName>
    </alternativeName>
</protein>
<dbReference type="InterPro" id="IPR000794">
    <property type="entry name" value="Beta-ketoacyl_synthase"/>
</dbReference>
<keyword evidence="27" id="KW-1185">Reference proteome</keyword>
<dbReference type="CDD" id="cd00834">
    <property type="entry name" value="KAS_I_II"/>
    <property type="match status" value="1"/>
</dbReference>
<organism evidence="26 27">
    <name type="scientific">Pararge aegeria aegeria</name>
    <dbReference type="NCBI Taxonomy" id="348720"/>
    <lineage>
        <taxon>Eukaryota</taxon>
        <taxon>Metazoa</taxon>
        <taxon>Ecdysozoa</taxon>
        <taxon>Arthropoda</taxon>
        <taxon>Hexapoda</taxon>
        <taxon>Insecta</taxon>
        <taxon>Pterygota</taxon>
        <taxon>Neoptera</taxon>
        <taxon>Endopterygota</taxon>
        <taxon>Lepidoptera</taxon>
        <taxon>Glossata</taxon>
        <taxon>Ditrysia</taxon>
        <taxon>Papilionoidea</taxon>
        <taxon>Nymphalidae</taxon>
        <taxon>Satyrinae</taxon>
        <taxon>Satyrini</taxon>
        <taxon>Parargina</taxon>
        <taxon>Pararge</taxon>
    </lineage>
</organism>
<evidence type="ECO:0000256" key="13">
    <source>
        <dbReference type="ARBA" id="ARBA00022692"/>
    </source>
</evidence>
<keyword evidence="12" id="KW-0808">Transferase</keyword>
<dbReference type="InterPro" id="IPR014031">
    <property type="entry name" value="Ketoacyl_synth_C"/>
</dbReference>
<dbReference type="InterPro" id="IPR018201">
    <property type="entry name" value="Ketoacyl_synth_AS"/>
</dbReference>
<dbReference type="AlphaFoldDB" id="A0A8S4SNS2"/>
<evidence type="ECO:0000256" key="19">
    <source>
        <dbReference type="ARBA" id="ARBA00023315"/>
    </source>
</evidence>
<name>A0A8S4SNS2_9NEOP</name>
<dbReference type="Gene3D" id="3.40.47.10">
    <property type="match status" value="1"/>
</dbReference>
<dbReference type="NCBIfam" id="NF004970">
    <property type="entry name" value="PRK06333.1"/>
    <property type="match status" value="1"/>
</dbReference>
<evidence type="ECO:0000256" key="1">
    <source>
        <dbReference type="ARBA" id="ARBA00004533"/>
    </source>
</evidence>
<comment type="subcellular location">
    <subcellularLocation>
        <location evidence="1">Cell inner membrane</location>
    </subcellularLocation>
</comment>
<dbReference type="InterPro" id="IPR009081">
    <property type="entry name" value="PP-bd_ACP"/>
</dbReference>
<keyword evidence="11" id="KW-0597">Phosphoprotein</keyword>
<keyword evidence="16" id="KW-0443">Lipid metabolism</keyword>
<keyword evidence="14" id="KW-0276">Fatty acid metabolism</keyword>
<evidence type="ECO:0000256" key="8">
    <source>
        <dbReference type="ARBA" id="ARBA00022475"/>
    </source>
</evidence>
<dbReference type="NCBIfam" id="TIGR00517">
    <property type="entry name" value="acyl_carrier"/>
    <property type="match status" value="1"/>
</dbReference>
<evidence type="ECO:0000256" key="22">
    <source>
        <dbReference type="ARBA" id="ARBA00039445"/>
    </source>
</evidence>
<keyword evidence="17" id="KW-0472">Membrane</keyword>
<dbReference type="SMART" id="SM00825">
    <property type="entry name" value="PKS_KS"/>
    <property type="match status" value="1"/>
</dbReference>
<dbReference type="PANTHER" id="PTHR11712:SF352">
    <property type="entry name" value="3-OXOACYL-[ACYL-CARRIER-PROTEIN] SYNTHASE"/>
    <property type="match status" value="1"/>
</dbReference>
<dbReference type="NCBIfam" id="NF005589">
    <property type="entry name" value="PRK07314.1"/>
    <property type="match status" value="1"/>
</dbReference>
<dbReference type="InterPro" id="IPR014030">
    <property type="entry name" value="Ketoacyl_synth_N"/>
</dbReference>
<evidence type="ECO:0000256" key="5">
    <source>
        <dbReference type="ARBA" id="ARBA00016128"/>
    </source>
</evidence>
<evidence type="ECO:0000256" key="12">
    <source>
        <dbReference type="ARBA" id="ARBA00022679"/>
    </source>
</evidence>
<comment type="similarity">
    <text evidence="3">Belongs to the acyl carrier protein (ACP) family.</text>
</comment>
<evidence type="ECO:0000256" key="21">
    <source>
        <dbReference type="ARBA" id="ARBA00037576"/>
    </source>
</evidence>
<dbReference type="NCBIfam" id="TIGR03150">
    <property type="entry name" value="fabF"/>
    <property type="match status" value="1"/>
</dbReference>
<evidence type="ECO:0000256" key="18">
    <source>
        <dbReference type="ARBA" id="ARBA00023160"/>
    </source>
</evidence>
<evidence type="ECO:0000256" key="9">
    <source>
        <dbReference type="ARBA" id="ARBA00022516"/>
    </source>
</evidence>
<dbReference type="EC" id="2.3.1.41" evidence="4"/>
<keyword evidence="10" id="KW-0997">Cell inner membrane</keyword>
<keyword evidence="15" id="KW-1133">Transmembrane helix</keyword>
<dbReference type="FunFam" id="3.40.47.10:FF:000009">
    <property type="entry name" value="3-oxoacyl-[acyl-carrier-protein] synthase 2"/>
    <property type="match status" value="1"/>
</dbReference>